<keyword evidence="4" id="KW-0961">Cell wall biogenesis/degradation</keyword>
<dbReference type="CDD" id="cd14668">
    <property type="entry name" value="mlta_B"/>
    <property type="match status" value="1"/>
</dbReference>
<evidence type="ECO:0000259" key="6">
    <source>
        <dbReference type="SMART" id="SM00925"/>
    </source>
</evidence>
<evidence type="ECO:0000256" key="5">
    <source>
        <dbReference type="ARBA" id="ARBA00030918"/>
    </source>
</evidence>
<proteinExistence type="predicted"/>
<dbReference type="GO" id="GO:0008933">
    <property type="term" value="F:peptidoglycan lytic transglycosylase activity"/>
    <property type="evidence" value="ECO:0007669"/>
    <property type="project" value="TreeGrafter"/>
</dbReference>
<dbReference type="Pfam" id="PF06725">
    <property type="entry name" value="3D"/>
    <property type="match status" value="1"/>
</dbReference>
<protein>
    <recommendedName>
        <fullName evidence="2">peptidoglycan lytic exotransglycosylase</fullName>
        <ecNumber evidence="2">4.2.2.n1</ecNumber>
    </recommendedName>
    <alternativeName>
        <fullName evidence="5">Murein hydrolase A</fullName>
    </alternativeName>
</protein>
<dbReference type="GO" id="GO:0009254">
    <property type="term" value="P:peptidoglycan turnover"/>
    <property type="evidence" value="ECO:0007669"/>
    <property type="project" value="InterPro"/>
</dbReference>
<dbReference type="GO" id="GO:0009253">
    <property type="term" value="P:peptidoglycan catabolic process"/>
    <property type="evidence" value="ECO:0007669"/>
    <property type="project" value="TreeGrafter"/>
</dbReference>
<sequence>MQVRGARMLRRTAGALLAAPLLVLGACSTIIPPGAEPEPEPTPLPSPPAAPTALLTGVERGPGISSLGFTLADAQGALASFVESCPVILKREDKSGLTRLDDWTQPCRLASTWPMERADRFFTENFETARVGEGEAFATGYFEPQIAGVRERQPGYDVPVYAMPSDLVRAWPKDTPAEERDGRAPLGRIDENGDHVPYYDRGEIVDGALAGRGLEIAWARDEVEFFFLQIQGSGQLIGPNGEVMRIGYAGQNGRGYTGIGRVMRDQGLLGDGPGQYPGSMQGIMRYIRENPEDGDALMRMNQSWIFFRELVGDGPLGSLGVPVRRESSVAVDPNFVPYGAPVWLALDRPEANGLWVAQDTGGAIKGANRFDTFWGAGVDSREIAGGMSGRGQALILLPKGALDRLGVN</sequence>
<evidence type="ECO:0000313" key="7">
    <source>
        <dbReference type="EMBL" id="ANU08825.1"/>
    </source>
</evidence>
<dbReference type="STRING" id="645517.A6F65_02547"/>
<accession>A0A1C7DBK2</accession>
<dbReference type="PANTHER" id="PTHR30124:SF0">
    <property type="entry name" value="MEMBRANE-BOUND LYTIC MUREIN TRANSGLYCOSYLASE A"/>
    <property type="match status" value="1"/>
</dbReference>
<dbReference type="GO" id="GO:0019867">
    <property type="term" value="C:outer membrane"/>
    <property type="evidence" value="ECO:0007669"/>
    <property type="project" value="InterPro"/>
</dbReference>
<evidence type="ECO:0000256" key="4">
    <source>
        <dbReference type="ARBA" id="ARBA00023316"/>
    </source>
</evidence>
<evidence type="ECO:0000256" key="1">
    <source>
        <dbReference type="ARBA" id="ARBA00001420"/>
    </source>
</evidence>
<evidence type="ECO:0000256" key="2">
    <source>
        <dbReference type="ARBA" id="ARBA00012587"/>
    </source>
</evidence>
<dbReference type="Gene3D" id="2.40.240.50">
    <property type="entry name" value="Barwin-like endoglucanases"/>
    <property type="match status" value="1"/>
</dbReference>
<dbReference type="AlphaFoldDB" id="A0A1C7DBK2"/>
<dbReference type="InterPro" id="IPR026044">
    <property type="entry name" value="MltA"/>
</dbReference>
<dbReference type="PROSITE" id="PS51257">
    <property type="entry name" value="PROKAR_LIPOPROTEIN"/>
    <property type="match status" value="1"/>
</dbReference>
<dbReference type="Gene3D" id="2.40.40.10">
    <property type="entry name" value="RlpA-like domain"/>
    <property type="match status" value="1"/>
</dbReference>
<comment type="catalytic activity">
    <reaction evidence="1">
        <text>Exolytic cleavage of the (1-&gt;4)-beta-glycosidic linkage between N-acetylmuramic acid (MurNAc) and N-acetylglucosamine (GlcNAc) residues in peptidoglycan, from either the reducing or the non-reducing ends of the peptidoglycan chains, with concomitant formation of a 1,6-anhydrobond in the MurNAc residue.</text>
        <dbReference type="EC" id="4.2.2.n1"/>
    </reaction>
</comment>
<dbReference type="InterPro" id="IPR036908">
    <property type="entry name" value="RlpA-like_sf"/>
</dbReference>
<keyword evidence="8" id="KW-1185">Reference proteome</keyword>
<dbReference type="EMBL" id="CP016545">
    <property type="protein sequence ID" value="ANU08825.1"/>
    <property type="molecule type" value="Genomic_DNA"/>
</dbReference>
<name>A0A1C7DBK2_9SPHN</name>
<dbReference type="InterPro" id="IPR010611">
    <property type="entry name" value="3D_dom"/>
</dbReference>
<feature type="domain" description="Lytic transglycosylase MltA" evidence="6">
    <location>
        <begin position="145"/>
        <end position="308"/>
    </location>
</feature>
<dbReference type="GO" id="GO:0071555">
    <property type="term" value="P:cell wall organization"/>
    <property type="evidence" value="ECO:0007669"/>
    <property type="project" value="UniProtKB-KW"/>
</dbReference>
<dbReference type="PANTHER" id="PTHR30124">
    <property type="entry name" value="MEMBRANE-BOUND LYTIC MUREIN TRANSGLYCOSYLASE A"/>
    <property type="match status" value="1"/>
</dbReference>
<evidence type="ECO:0000256" key="3">
    <source>
        <dbReference type="ARBA" id="ARBA00023239"/>
    </source>
</evidence>
<dbReference type="SUPFAM" id="SSF50685">
    <property type="entry name" value="Barwin-like endoglucanases"/>
    <property type="match status" value="1"/>
</dbReference>
<reference evidence="7 8" key="1">
    <citation type="submission" date="2016-07" db="EMBL/GenBank/DDBJ databases">
        <title>Complete genome sequence of Altererythrobacter namhicola JCM 16345T, containing esterase-encoding genes.</title>
        <authorList>
            <person name="Cheng H."/>
            <person name="Wu Y.-H."/>
            <person name="Jian S.-L."/>
            <person name="Huo Y.-Y."/>
            <person name="Wang C.-S."/>
            <person name="Xu X.-W."/>
        </authorList>
    </citation>
    <scope>NUCLEOTIDE SEQUENCE [LARGE SCALE GENOMIC DNA]</scope>
    <source>
        <strain evidence="7 8">JCM 16345</strain>
    </source>
</reference>
<organism evidence="7 8">
    <name type="scientific">Paraurantiacibacter namhicola</name>
    <dbReference type="NCBI Taxonomy" id="645517"/>
    <lineage>
        <taxon>Bacteria</taxon>
        <taxon>Pseudomonadati</taxon>
        <taxon>Pseudomonadota</taxon>
        <taxon>Alphaproteobacteria</taxon>
        <taxon>Sphingomonadales</taxon>
        <taxon>Erythrobacteraceae</taxon>
        <taxon>Paraurantiacibacter</taxon>
    </lineage>
</organism>
<dbReference type="Proteomes" id="UP000092698">
    <property type="component" value="Chromosome"/>
</dbReference>
<dbReference type="PATRIC" id="fig|645517.4.peg.2530"/>
<dbReference type="KEGG" id="anh:A6F65_02547"/>
<dbReference type="GO" id="GO:0004553">
    <property type="term" value="F:hydrolase activity, hydrolyzing O-glycosyl compounds"/>
    <property type="evidence" value="ECO:0007669"/>
    <property type="project" value="InterPro"/>
</dbReference>
<evidence type="ECO:0000313" key="8">
    <source>
        <dbReference type="Proteomes" id="UP000092698"/>
    </source>
</evidence>
<dbReference type="CDD" id="cd14485">
    <property type="entry name" value="mltA_like_LT_A"/>
    <property type="match status" value="1"/>
</dbReference>
<dbReference type="SMART" id="SM00925">
    <property type="entry name" value="MltA"/>
    <property type="match status" value="1"/>
</dbReference>
<dbReference type="EC" id="4.2.2.n1" evidence="2"/>
<gene>
    <name evidence="7" type="primary">mltA</name>
    <name evidence="7" type="ORF">A6F65_02547</name>
</gene>
<dbReference type="InterPro" id="IPR005300">
    <property type="entry name" value="MltA_B"/>
</dbReference>
<dbReference type="PIRSF" id="PIRSF019422">
    <property type="entry name" value="MltA"/>
    <property type="match status" value="1"/>
</dbReference>
<dbReference type="Pfam" id="PF03562">
    <property type="entry name" value="MltA"/>
    <property type="match status" value="1"/>
</dbReference>
<keyword evidence="3 7" id="KW-0456">Lyase</keyword>